<dbReference type="SUPFAM" id="SSF143120">
    <property type="entry name" value="YefM-like"/>
    <property type="match status" value="1"/>
</dbReference>
<comment type="similarity">
    <text evidence="1">Belongs to the phD/YefM antitoxin family.</text>
</comment>
<proteinExistence type="inferred from homology"/>
<reference evidence="2" key="1">
    <citation type="submission" date="2009-07" db="EMBL/GenBank/DDBJ databases">
        <authorList>
            <person name="Weinstock G."/>
            <person name="Sodergren E."/>
            <person name="Clifton S."/>
            <person name="Fulton L."/>
            <person name="Fulton B."/>
            <person name="Courtney L."/>
            <person name="Fronick C."/>
            <person name="Harrison M."/>
            <person name="Strong C."/>
            <person name="Farmer C."/>
            <person name="Delahaunty K."/>
            <person name="Markovic C."/>
            <person name="Hall O."/>
            <person name="Minx P."/>
            <person name="Tomlinson C."/>
            <person name="Mitreva M."/>
            <person name="Nelson J."/>
            <person name="Hou S."/>
            <person name="Wollam A."/>
            <person name="Pepin K.H."/>
            <person name="Johnson M."/>
            <person name="Bhonagiri V."/>
            <person name="Nash W.E."/>
            <person name="Warren W."/>
            <person name="Chinwalla A."/>
            <person name="Mardis E.R."/>
            <person name="Wilson R.K."/>
        </authorList>
    </citation>
    <scope>NUCLEOTIDE SEQUENCE [LARGE SCALE GENOMIC DNA]</scope>
    <source>
        <strain evidence="2">DSM 14469</strain>
    </source>
</reference>
<dbReference type="Gene3D" id="3.40.1620.10">
    <property type="entry name" value="YefM-like domain"/>
    <property type="match status" value="1"/>
</dbReference>
<evidence type="ECO:0008006" key="4">
    <source>
        <dbReference type="Google" id="ProtNLM"/>
    </source>
</evidence>
<organism evidence="2 3">
    <name type="scientific">Marvinbryantia formatexigens DSM 14469</name>
    <dbReference type="NCBI Taxonomy" id="478749"/>
    <lineage>
        <taxon>Bacteria</taxon>
        <taxon>Bacillati</taxon>
        <taxon>Bacillota</taxon>
        <taxon>Clostridia</taxon>
        <taxon>Lachnospirales</taxon>
        <taxon>Lachnospiraceae</taxon>
        <taxon>Marvinbryantia</taxon>
    </lineage>
</organism>
<name>C6LA38_9FIRM</name>
<dbReference type="InterPro" id="IPR036165">
    <property type="entry name" value="YefM-like_sf"/>
</dbReference>
<dbReference type="eggNOG" id="ENOG50337ZC">
    <property type="taxonomic scope" value="Bacteria"/>
</dbReference>
<dbReference type="STRING" id="168384.SAMN05660368_02247"/>
<accession>C6LA38</accession>
<protein>
    <recommendedName>
        <fullName evidence="4">Antitoxin</fullName>
    </recommendedName>
</protein>
<evidence type="ECO:0000313" key="3">
    <source>
        <dbReference type="Proteomes" id="UP000005561"/>
    </source>
</evidence>
<comment type="caution">
    <text evidence="2">The sequence shown here is derived from an EMBL/GenBank/DDBJ whole genome shotgun (WGS) entry which is preliminary data.</text>
</comment>
<evidence type="ECO:0000313" key="2">
    <source>
        <dbReference type="EMBL" id="EET62445.1"/>
    </source>
</evidence>
<dbReference type="EMBL" id="ACCL02000002">
    <property type="protein sequence ID" value="EET62445.1"/>
    <property type="molecule type" value="Genomic_DNA"/>
</dbReference>
<keyword evidence="3" id="KW-1185">Reference proteome</keyword>
<evidence type="ECO:0000256" key="1">
    <source>
        <dbReference type="ARBA" id="ARBA00009981"/>
    </source>
</evidence>
<gene>
    <name evidence="2" type="ORF">BRYFOR_05480</name>
</gene>
<dbReference type="Proteomes" id="UP000005561">
    <property type="component" value="Unassembled WGS sequence"/>
</dbReference>
<dbReference type="AlphaFoldDB" id="C6LA38"/>
<sequence>MVPDTLHLKYLRCWMNRPAPNIYAFIILNMEKGVVCMLVVKCVDVRDNFENLCDKVFNGETLVISRPKNENVVMLSEREYNEMIKARRNEDYLSVLDKSMTEVEEGDSSQSPIL</sequence>